<accession>A0A1I8G5C8</accession>
<keyword evidence="3" id="KW-0597">Phosphoprotein</keyword>
<evidence type="ECO:0000313" key="9">
    <source>
        <dbReference type="Proteomes" id="UP000095280"/>
    </source>
</evidence>
<dbReference type="InterPro" id="IPR016024">
    <property type="entry name" value="ARM-type_fold"/>
</dbReference>
<feature type="compositionally biased region" description="Low complexity" evidence="6">
    <location>
        <begin position="198"/>
        <end position="221"/>
    </location>
</feature>
<dbReference type="PANTHER" id="PTHR23253:SF78">
    <property type="entry name" value="EUKARYOTIC TRANSLATION INITIATION FACTOR 4G1, ISOFORM B-RELATED"/>
    <property type="match status" value="1"/>
</dbReference>
<feature type="compositionally biased region" description="Gly residues" evidence="6">
    <location>
        <begin position="568"/>
        <end position="579"/>
    </location>
</feature>
<feature type="domain" description="W2" evidence="7">
    <location>
        <begin position="1262"/>
        <end position="1427"/>
    </location>
</feature>
<feature type="compositionally biased region" description="Low complexity" evidence="6">
    <location>
        <begin position="392"/>
        <end position="412"/>
    </location>
</feature>
<evidence type="ECO:0000256" key="2">
    <source>
        <dbReference type="ARBA" id="ARBA00022540"/>
    </source>
</evidence>
<dbReference type="GO" id="GO:0016281">
    <property type="term" value="C:eukaryotic translation initiation factor 4F complex"/>
    <property type="evidence" value="ECO:0007669"/>
    <property type="project" value="TreeGrafter"/>
</dbReference>
<dbReference type="WBParaSite" id="maker-uti_cns_0000928-snap-gene-0.7-mRNA-1">
    <property type="protein sequence ID" value="maker-uti_cns_0000928-snap-gene-0.7-mRNA-1"/>
    <property type="gene ID" value="maker-uti_cns_0000928-snap-gene-0.7"/>
</dbReference>
<dbReference type="SMART" id="SM00543">
    <property type="entry name" value="MIF4G"/>
    <property type="match status" value="1"/>
</dbReference>
<feature type="region of interest" description="Disordered" evidence="6">
    <location>
        <begin position="559"/>
        <end position="587"/>
    </location>
</feature>
<keyword evidence="5" id="KW-0648">Protein biosynthesis</keyword>
<feature type="region of interest" description="Disordered" evidence="6">
    <location>
        <begin position="56"/>
        <end position="80"/>
    </location>
</feature>
<feature type="region of interest" description="Disordered" evidence="6">
    <location>
        <begin position="881"/>
        <end position="1065"/>
    </location>
</feature>
<reference evidence="10" key="1">
    <citation type="submission" date="2016-11" db="UniProtKB">
        <authorList>
            <consortium name="WormBaseParasite"/>
        </authorList>
    </citation>
    <scope>IDENTIFICATION</scope>
</reference>
<protein>
    <submittedName>
        <fullName evidence="10">MI domain-containing protein</fullName>
    </submittedName>
</protein>
<dbReference type="Proteomes" id="UP000095280">
    <property type="component" value="Unplaced"/>
</dbReference>
<evidence type="ECO:0000256" key="5">
    <source>
        <dbReference type="ARBA" id="ARBA00022917"/>
    </source>
</evidence>
<comment type="similarity">
    <text evidence="1">Belongs to the eukaryotic initiation factor 4G family.</text>
</comment>
<proteinExistence type="inferred from homology"/>
<organism evidence="9 10">
    <name type="scientific">Macrostomum lignano</name>
    <dbReference type="NCBI Taxonomy" id="282301"/>
    <lineage>
        <taxon>Eukaryota</taxon>
        <taxon>Metazoa</taxon>
        <taxon>Spiralia</taxon>
        <taxon>Lophotrochozoa</taxon>
        <taxon>Platyhelminthes</taxon>
        <taxon>Rhabditophora</taxon>
        <taxon>Macrostomorpha</taxon>
        <taxon>Macrostomida</taxon>
        <taxon>Macrostomidae</taxon>
        <taxon>Macrostomum</taxon>
    </lineage>
</organism>
<feature type="domain" description="MI" evidence="8">
    <location>
        <begin position="1063"/>
        <end position="1187"/>
    </location>
</feature>
<dbReference type="GO" id="GO:0006417">
    <property type="term" value="P:regulation of translation"/>
    <property type="evidence" value="ECO:0007669"/>
    <property type="project" value="UniProtKB-KW"/>
</dbReference>
<dbReference type="Pfam" id="PF02847">
    <property type="entry name" value="MA3"/>
    <property type="match status" value="1"/>
</dbReference>
<feature type="compositionally biased region" description="Polar residues" evidence="6">
    <location>
        <begin position="164"/>
        <end position="173"/>
    </location>
</feature>
<feature type="compositionally biased region" description="Polar residues" evidence="6">
    <location>
        <begin position="954"/>
        <end position="966"/>
    </location>
</feature>
<feature type="compositionally biased region" description="Basic and acidic residues" evidence="6">
    <location>
        <begin position="881"/>
        <end position="900"/>
    </location>
</feature>
<feature type="region of interest" description="Disordered" evidence="6">
    <location>
        <begin position="507"/>
        <end position="544"/>
    </location>
</feature>
<keyword evidence="9" id="KW-1185">Reference proteome</keyword>
<evidence type="ECO:0000259" key="7">
    <source>
        <dbReference type="PROSITE" id="PS51363"/>
    </source>
</evidence>
<feature type="compositionally biased region" description="Polar residues" evidence="6">
    <location>
        <begin position="56"/>
        <end position="65"/>
    </location>
</feature>
<name>A0A1I8G5C8_9PLAT</name>
<dbReference type="InterPro" id="IPR003307">
    <property type="entry name" value="W2_domain"/>
</dbReference>
<dbReference type="GO" id="GO:0003729">
    <property type="term" value="F:mRNA binding"/>
    <property type="evidence" value="ECO:0007669"/>
    <property type="project" value="TreeGrafter"/>
</dbReference>
<feature type="compositionally biased region" description="Basic and acidic residues" evidence="6">
    <location>
        <begin position="739"/>
        <end position="758"/>
    </location>
</feature>
<feature type="compositionally biased region" description="Polar residues" evidence="6">
    <location>
        <begin position="992"/>
        <end position="1006"/>
    </location>
</feature>
<feature type="compositionally biased region" description="Low complexity" evidence="6">
    <location>
        <begin position="245"/>
        <end position="257"/>
    </location>
</feature>
<feature type="compositionally biased region" description="Basic and acidic residues" evidence="6">
    <location>
        <begin position="477"/>
        <end position="492"/>
    </location>
</feature>
<evidence type="ECO:0000256" key="6">
    <source>
        <dbReference type="SAM" id="MobiDB-lite"/>
    </source>
</evidence>
<dbReference type="GO" id="GO:0003743">
    <property type="term" value="F:translation initiation factor activity"/>
    <property type="evidence" value="ECO:0007669"/>
    <property type="project" value="UniProtKB-KW"/>
</dbReference>
<evidence type="ECO:0000256" key="1">
    <source>
        <dbReference type="ARBA" id="ARBA00005775"/>
    </source>
</evidence>
<feature type="compositionally biased region" description="Low complexity" evidence="6">
    <location>
        <begin position="1017"/>
        <end position="1030"/>
    </location>
</feature>
<dbReference type="PROSITE" id="PS51363">
    <property type="entry name" value="W2"/>
    <property type="match status" value="1"/>
</dbReference>
<evidence type="ECO:0000256" key="3">
    <source>
        <dbReference type="ARBA" id="ARBA00022553"/>
    </source>
</evidence>
<evidence type="ECO:0000256" key="4">
    <source>
        <dbReference type="ARBA" id="ARBA00022845"/>
    </source>
</evidence>
<feature type="region of interest" description="Disordered" evidence="6">
    <location>
        <begin position="122"/>
        <end position="492"/>
    </location>
</feature>
<evidence type="ECO:0000259" key="8">
    <source>
        <dbReference type="PROSITE" id="PS51366"/>
    </source>
</evidence>
<feature type="compositionally biased region" description="Low complexity" evidence="6">
    <location>
        <begin position="145"/>
        <end position="154"/>
    </location>
</feature>
<dbReference type="PANTHER" id="PTHR23253">
    <property type="entry name" value="EUKARYOTIC TRANSLATION INITIATION FACTOR 4 GAMMA"/>
    <property type="match status" value="1"/>
</dbReference>
<evidence type="ECO:0000313" key="10">
    <source>
        <dbReference type="WBParaSite" id="maker-uti_cns_0000928-snap-gene-0.7-mRNA-1"/>
    </source>
</evidence>
<feature type="compositionally biased region" description="Polar residues" evidence="6">
    <location>
        <begin position="929"/>
        <end position="941"/>
    </location>
</feature>
<dbReference type="SUPFAM" id="SSF48371">
    <property type="entry name" value="ARM repeat"/>
    <property type="match status" value="3"/>
</dbReference>
<dbReference type="Gene3D" id="1.25.40.180">
    <property type="match status" value="3"/>
</dbReference>
<feature type="compositionally biased region" description="Low complexity" evidence="6">
    <location>
        <begin position="300"/>
        <end position="355"/>
    </location>
</feature>
<dbReference type="Pfam" id="PF02854">
    <property type="entry name" value="MIF4G"/>
    <property type="match status" value="1"/>
</dbReference>
<feature type="region of interest" description="Disordered" evidence="6">
    <location>
        <begin position="733"/>
        <end position="758"/>
    </location>
</feature>
<sequence>MNNRHQQDYQQPPYIQGPYQTEFQEGNRAHLAQNYRYSQGQPQSQVIYGQNPNAAYQQQGASSLQPGWPAGNMPGQFPSSSMQQQYMAPYVQQPVQPMMPMQHPQVPPGYPPMQPWNAMAMNPGSNPQTYGIPAMQQQPPPPHHQQPNPAYPQQFVPGAYASGTRPQTGQLHSRAQFHPSGPAPAPHQPFMQHGGPGPEQHQPAPQQQQQAGQQQQEAAAPIRERKRLAIVNPDTKEEVHVEKPATSTSAAGSAAAGIHQPSPPPQLSGPAHRPSRGLPIEKPPADGQTVQKDLLKLRATAKPATAAAQQPTSTTPAAPPATVEPHPAAPSDAAEAKASAAAPALAAQPESISVDPLPPPAKPPTPSPSPEVSEAAPMPAPDAEAKKEGATAPALKSESSAAESPAADSPVPTALAQKSPVASPPVNGDATDGSRQSPAVAPSSRKASVDAGRGSAGPERRTQQPPPLIQPPASGKYEFKPEPGESDKTTLEKKLKYDRGFLLSLQFTDLSNQRPDELPGDIPELLPRSDSQQQPPRAVRGFDFTPSYVVQPNYVAKDKGKSIYGSHRGSGGRGGGGGGPPKPAPKPQLVIEVRKDKVDLHKSDSAYVPGFLQKKPDDQEQLKKVEIERNIRSILNKIAPQNFESCFSQLTTTCDIGSIQGLNACVDIIFDKATREKSYSSVFAEICKRLAFLKVNFPEQSQENKQFIGFRSLLLKKCQEMFETPLKEQMEQKGAQWQEKIDAEEKEDKKKALEEERDEQMKKAKDQYYGNIRFIGELFMKDILTANIIHQCIVSQLKSDHSSKSMFTESLECLCELLKTVGKKLESENNAKARIDQYFERIKKLINSKEIESKVRFRLQDIVEMRQRNWERREMEIRLHERPMTKEELEQKARQDESRKQQLAGMQQQQTRGGRQGGFSRPPAGPTPAANSEWTPVTTTRKAQKMDARKMVIGSSQEQGQSQTRLGPSRPSFVAKARPSGKDDGGRGTPRLGSQKNSRESSASRGTSREASPHLDPQQLQQPAVAALAASGKMPRSQSSQELPARAVESPRSVEPPPIPRDVLERKSKNIMMEWLGSLCSLEDTKSNFIEISRHPEISAFVEVNAEHLLNENSKELRERGGQLLFELLHSELLSSKDLIEGFSPIMEMADDFLSDFPLLSSYLGEIFSSFVQKAASYLSCVQQLVLRIPADLRDSSRRPLRGEVVSRALHLASGRLGHDRVGAAFREAGMAWHSLLELPQADAADFVAANKLEFTLHETMLSPSPIALDVVGERIEQKIGNADGDASAKDLLSEELIALIEKEVDKKQMESREFIRVLVRSVCRGCTQSKKLNKPLFLLVKPVLMRHIETHEQQQQWVLSATCDTIKSAGLSLELINDLFFAYLDNAIICEDSFKQWYQEAGKELQDATQVFINTLESTHSPSTDS</sequence>
<feature type="compositionally biased region" description="Basic and acidic residues" evidence="6">
    <location>
        <begin position="234"/>
        <end position="243"/>
    </location>
</feature>
<dbReference type="InterPro" id="IPR003891">
    <property type="entry name" value="Initiation_fac_eIF4g_MI"/>
</dbReference>
<feature type="compositionally biased region" description="Pro residues" evidence="6">
    <location>
        <begin position="356"/>
        <end position="369"/>
    </location>
</feature>
<keyword evidence="2" id="KW-0396">Initiation factor</keyword>
<keyword evidence="4" id="KW-0810">Translation regulation</keyword>
<dbReference type="PROSITE" id="PS51366">
    <property type="entry name" value="MI"/>
    <property type="match status" value="1"/>
</dbReference>
<dbReference type="InterPro" id="IPR003890">
    <property type="entry name" value="MIF4G-like_typ-3"/>
</dbReference>